<evidence type="ECO:0000256" key="1">
    <source>
        <dbReference type="SAM" id="Phobius"/>
    </source>
</evidence>
<gene>
    <name evidence="3" type="ORF">FUAX_43400</name>
</gene>
<feature type="transmembrane region" description="Helical" evidence="1">
    <location>
        <begin position="136"/>
        <end position="158"/>
    </location>
</feature>
<keyword evidence="1" id="KW-0812">Transmembrane</keyword>
<dbReference type="EMBL" id="AP025316">
    <property type="protein sequence ID" value="BDD11908.1"/>
    <property type="molecule type" value="Genomic_DNA"/>
</dbReference>
<dbReference type="PANTHER" id="PTHR30590">
    <property type="entry name" value="INNER MEMBRANE PROTEIN"/>
    <property type="match status" value="1"/>
</dbReference>
<feature type="domain" description="DUF418" evidence="2">
    <location>
        <begin position="223"/>
        <end position="384"/>
    </location>
</feature>
<dbReference type="KEGG" id="fax:FUAX_43400"/>
<feature type="transmembrane region" description="Helical" evidence="1">
    <location>
        <begin position="7"/>
        <end position="27"/>
    </location>
</feature>
<protein>
    <submittedName>
        <fullName evidence="3">Transporter</fullName>
    </submittedName>
</protein>
<feature type="transmembrane region" description="Helical" evidence="1">
    <location>
        <begin position="203"/>
        <end position="223"/>
    </location>
</feature>
<organism evidence="3 4">
    <name type="scientific">Fulvitalea axinellae</name>
    <dbReference type="NCBI Taxonomy" id="1182444"/>
    <lineage>
        <taxon>Bacteria</taxon>
        <taxon>Pseudomonadati</taxon>
        <taxon>Bacteroidota</taxon>
        <taxon>Cytophagia</taxon>
        <taxon>Cytophagales</taxon>
        <taxon>Persicobacteraceae</taxon>
        <taxon>Fulvitalea</taxon>
    </lineage>
</organism>
<keyword evidence="4" id="KW-1185">Reference proteome</keyword>
<keyword evidence="1" id="KW-0472">Membrane</keyword>
<dbReference type="InterPro" id="IPR052529">
    <property type="entry name" value="Bact_Transport_Assoc"/>
</dbReference>
<feature type="transmembrane region" description="Helical" evidence="1">
    <location>
        <begin position="276"/>
        <end position="297"/>
    </location>
</feature>
<feature type="transmembrane region" description="Helical" evidence="1">
    <location>
        <begin position="92"/>
        <end position="109"/>
    </location>
</feature>
<dbReference type="InterPro" id="IPR007349">
    <property type="entry name" value="DUF418"/>
</dbReference>
<keyword evidence="1" id="KW-1133">Transmembrane helix</keyword>
<evidence type="ECO:0000313" key="3">
    <source>
        <dbReference type="EMBL" id="BDD11908.1"/>
    </source>
</evidence>
<name>A0AAU9CNN3_9BACT</name>
<feature type="transmembrane region" description="Helical" evidence="1">
    <location>
        <begin position="235"/>
        <end position="256"/>
    </location>
</feature>
<keyword evidence="3" id="KW-0614">Plasmid</keyword>
<dbReference type="RefSeq" id="WP_338395309.1">
    <property type="nucleotide sequence ID" value="NZ_AP025316.1"/>
</dbReference>
<accession>A0AAU9CNN3</accession>
<dbReference type="Pfam" id="PF04235">
    <property type="entry name" value="DUF418"/>
    <property type="match status" value="1"/>
</dbReference>
<feature type="transmembrane region" description="Helical" evidence="1">
    <location>
        <begin position="62"/>
        <end position="80"/>
    </location>
</feature>
<evidence type="ECO:0000259" key="2">
    <source>
        <dbReference type="Pfam" id="PF04235"/>
    </source>
</evidence>
<dbReference type="Proteomes" id="UP001348817">
    <property type="component" value="Plasmid pFA2"/>
</dbReference>
<geneLocation type="plasmid" evidence="3 4">
    <name>pFA2</name>
</geneLocation>
<reference evidence="3 4" key="1">
    <citation type="submission" date="2021-12" db="EMBL/GenBank/DDBJ databases">
        <title>Genome sequencing of bacteria with rrn-lacking chromosome and rrn-plasmid.</title>
        <authorList>
            <person name="Anda M."/>
            <person name="Iwasaki W."/>
        </authorList>
    </citation>
    <scope>NUCLEOTIDE SEQUENCE [LARGE SCALE GENOMIC DNA]</scope>
    <source>
        <strain evidence="3 4">DSM 100852</strain>
        <plasmid evidence="3 4">pFA2</plasmid>
    </source>
</reference>
<evidence type="ECO:0000313" key="4">
    <source>
        <dbReference type="Proteomes" id="UP001348817"/>
    </source>
</evidence>
<feature type="transmembrane region" description="Helical" evidence="1">
    <location>
        <begin position="115"/>
        <end position="131"/>
    </location>
</feature>
<dbReference type="AlphaFoldDB" id="A0AAU9CNN3"/>
<feature type="transmembrane region" description="Helical" evidence="1">
    <location>
        <begin position="341"/>
        <end position="361"/>
    </location>
</feature>
<sequence length="402" mass="46868">MDSKKRLVLVDALRGWALFMIVLIHFVEKFNFYIPPEVNWLFSPETDRAVFEYTFLLISGKAYSIFALLFGLSFFIQLNNQESRGVDFRKRFLWRLFVLMVLGLVHSLVYDGDILSMYAIMGFPLVALYKVHNRYLIALAVLLIIQTPLLAEFGKALLDPDYVRVKAFGTGYWQEGKKAFAEGSFWDVISFNFWKGRMQCWSWTYYTGRFFQLFGLFLIGLVLGRKGFFNNIKKYKKALTVTLVVSLIMVGVFYTLEKMTGSFGFSKGQHRLFSLVVDSYGDFSFIVLIVTIFSLAYIKTPSARFFTALGTYGKMSLTNYVTQGFLGPFFFYGFGLGMWRYFGATWCLMLGFLFFGLQLYFSHRWCQKFHYGPIEWLWRALTYMDFSIPNKKKVVEKEVLEV</sequence>
<proteinExistence type="predicted"/>
<dbReference type="PANTHER" id="PTHR30590:SF2">
    <property type="entry name" value="INNER MEMBRANE PROTEIN"/>
    <property type="match status" value="1"/>
</dbReference>